<name>A0A438JWY3_VITVI</name>
<gene>
    <name evidence="1" type="ORF">CK203_020949</name>
</gene>
<dbReference type="SUPFAM" id="SSF53098">
    <property type="entry name" value="Ribonuclease H-like"/>
    <property type="match status" value="1"/>
</dbReference>
<dbReference type="InterPro" id="IPR012337">
    <property type="entry name" value="RNaseH-like_sf"/>
</dbReference>
<sequence>MLRACVLDFGGNWADYLPLAEFAYNNNYQSSIGMTPYEALYGRPCRLPLYWIKMGESRLLGPEIVPKTIDKIQLIKEKLKTA</sequence>
<dbReference type="PANTHER" id="PTHR45835">
    <property type="entry name" value="YALI0A06105P"/>
    <property type="match status" value="1"/>
</dbReference>
<dbReference type="GO" id="GO:0003676">
    <property type="term" value="F:nucleic acid binding"/>
    <property type="evidence" value="ECO:0007669"/>
    <property type="project" value="InterPro"/>
</dbReference>
<reference evidence="1 2" key="1">
    <citation type="journal article" date="2018" name="PLoS Genet.">
        <title>Population sequencing reveals clonal diversity and ancestral inbreeding in the grapevine cultivar Chardonnay.</title>
        <authorList>
            <person name="Roach M.J."/>
            <person name="Johnson D.L."/>
            <person name="Bohlmann J."/>
            <person name="van Vuuren H.J."/>
            <person name="Jones S.J."/>
            <person name="Pretorius I.S."/>
            <person name="Schmidt S.A."/>
            <person name="Borneman A.R."/>
        </authorList>
    </citation>
    <scope>NUCLEOTIDE SEQUENCE [LARGE SCALE GENOMIC DNA]</scope>
    <source>
        <strain evidence="2">cv. Chardonnay</strain>
        <tissue evidence="1">Leaf</tissue>
    </source>
</reference>
<evidence type="ECO:0000313" key="2">
    <source>
        <dbReference type="Proteomes" id="UP000288805"/>
    </source>
</evidence>
<accession>A0A438JWY3</accession>
<dbReference type="Proteomes" id="UP000288805">
    <property type="component" value="Unassembled WGS sequence"/>
</dbReference>
<dbReference type="AlphaFoldDB" id="A0A438JWY3"/>
<evidence type="ECO:0000313" key="1">
    <source>
        <dbReference type="EMBL" id="RVX13472.1"/>
    </source>
</evidence>
<protein>
    <submittedName>
        <fullName evidence="1">Uncharacterized protein</fullName>
    </submittedName>
</protein>
<dbReference type="Gene3D" id="3.30.420.10">
    <property type="entry name" value="Ribonuclease H-like superfamily/Ribonuclease H"/>
    <property type="match status" value="1"/>
</dbReference>
<dbReference type="PANTHER" id="PTHR45835:SF99">
    <property type="entry name" value="CHROMO DOMAIN-CONTAINING PROTEIN-RELATED"/>
    <property type="match status" value="1"/>
</dbReference>
<proteinExistence type="predicted"/>
<dbReference type="InterPro" id="IPR036397">
    <property type="entry name" value="RNaseH_sf"/>
</dbReference>
<organism evidence="1 2">
    <name type="scientific">Vitis vinifera</name>
    <name type="common">Grape</name>
    <dbReference type="NCBI Taxonomy" id="29760"/>
    <lineage>
        <taxon>Eukaryota</taxon>
        <taxon>Viridiplantae</taxon>
        <taxon>Streptophyta</taxon>
        <taxon>Embryophyta</taxon>
        <taxon>Tracheophyta</taxon>
        <taxon>Spermatophyta</taxon>
        <taxon>Magnoliopsida</taxon>
        <taxon>eudicotyledons</taxon>
        <taxon>Gunneridae</taxon>
        <taxon>Pentapetalae</taxon>
        <taxon>rosids</taxon>
        <taxon>Vitales</taxon>
        <taxon>Vitaceae</taxon>
        <taxon>Viteae</taxon>
        <taxon>Vitis</taxon>
    </lineage>
</organism>
<dbReference type="EMBL" id="QGNW01000024">
    <property type="protein sequence ID" value="RVX13472.1"/>
    <property type="molecule type" value="Genomic_DNA"/>
</dbReference>
<comment type="caution">
    <text evidence="1">The sequence shown here is derived from an EMBL/GenBank/DDBJ whole genome shotgun (WGS) entry which is preliminary data.</text>
</comment>